<comment type="caution">
    <text evidence="2">The sequence shown here is derived from an EMBL/GenBank/DDBJ whole genome shotgun (WGS) entry which is preliminary data.</text>
</comment>
<dbReference type="Proteomes" id="UP000756921">
    <property type="component" value="Unassembled WGS sequence"/>
</dbReference>
<dbReference type="InterPro" id="IPR000719">
    <property type="entry name" value="Prot_kinase_dom"/>
</dbReference>
<sequence length="410" mass="45948">MGMARAARWRAPRPVIPRPLRLRVIGILLFCWATYQQHLFSIYRSALSAKYAPTEFGLLGGESTYRPHKEAANLQAGLLAKRAEWKELGAGFEGTTYVFNDTVIKTFTPGRSPFRNCAFRNTAIRWPTEIPMSLLLCGIDAGGNIASLASRNTTPVRCPPVKAAFYTSASPEVVPQWHLATQFARQGTLRTLSQNLYAQTLDFRTLDRQYRETFHSLLGSLHTLHAAGFCHDDIKPDNILIWEDSTWVVGDLGNVRQFGHAYHESRIWLENGQMPDCRANDAVRALKSYIRFLRAASIDAEMLDEELFLGKEPLSELFLGVLADARTISVEELRRRSSVQYTAPPAEAGAMEGEMHPSAPFSVFSTLSLRRQRLARRVEDALDLSNSEMHARRTAMTWIFGIDQAVCGGA</sequence>
<accession>A0A9P6KPM2</accession>
<evidence type="ECO:0000259" key="1">
    <source>
        <dbReference type="PROSITE" id="PS50011"/>
    </source>
</evidence>
<dbReference type="GO" id="GO:0004672">
    <property type="term" value="F:protein kinase activity"/>
    <property type="evidence" value="ECO:0007669"/>
    <property type="project" value="InterPro"/>
</dbReference>
<reference evidence="2" key="1">
    <citation type="journal article" date="2020" name="Mol. Plant Microbe Interact.">
        <title>Genome Sequence of the Biocontrol Agent Coniothyrium minitans strain Conio (IMI 134523).</title>
        <authorList>
            <person name="Patel D."/>
            <person name="Shittu T.A."/>
            <person name="Baroncelli R."/>
            <person name="Muthumeenakshi S."/>
            <person name="Osborne T.H."/>
            <person name="Janganan T.K."/>
            <person name="Sreenivasaprasad S."/>
        </authorList>
    </citation>
    <scope>NUCLEOTIDE SEQUENCE</scope>
    <source>
        <strain evidence="2">Conio</strain>
    </source>
</reference>
<dbReference type="OrthoDB" id="5337378at2759"/>
<protein>
    <recommendedName>
        <fullName evidence="1">Protein kinase domain-containing protein</fullName>
    </recommendedName>
</protein>
<dbReference type="EMBL" id="WJXW01000008">
    <property type="protein sequence ID" value="KAF9734170.1"/>
    <property type="molecule type" value="Genomic_DNA"/>
</dbReference>
<organism evidence="2 3">
    <name type="scientific">Paraphaeosphaeria minitans</name>
    <dbReference type="NCBI Taxonomy" id="565426"/>
    <lineage>
        <taxon>Eukaryota</taxon>
        <taxon>Fungi</taxon>
        <taxon>Dikarya</taxon>
        <taxon>Ascomycota</taxon>
        <taxon>Pezizomycotina</taxon>
        <taxon>Dothideomycetes</taxon>
        <taxon>Pleosporomycetidae</taxon>
        <taxon>Pleosporales</taxon>
        <taxon>Massarineae</taxon>
        <taxon>Didymosphaeriaceae</taxon>
        <taxon>Paraphaeosphaeria</taxon>
    </lineage>
</organism>
<dbReference type="AlphaFoldDB" id="A0A9P6KPM2"/>
<dbReference type="SUPFAM" id="SSF56112">
    <property type="entry name" value="Protein kinase-like (PK-like)"/>
    <property type="match status" value="1"/>
</dbReference>
<dbReference type="GO" id="GO:0005524">
    <property type="term" value="F:ATP binding"/>
    <property type="evidence" value="ECO:0007669"/>
    <property type="project" value="InterPro"/>
</dbReference>
<dbReference type="Pfam" id="PF00069">
    <property type="entry name" value="Pkinase"/>
    <property type="match status" value="1"/>
</dbReference>
<evidence type="ECO:0000313" key="2">
    <source>
        <dbReference type="EMBL" id="KAF9734170.1"/>
    </source>
</evidence>
<proteinExistence type="predicted"/>
<feature type="domain" description="Protein kinase" evidence="1">
    <location>
        <begin position="82"/>
        <end position="410"/>
    </location>
</feature>
<dbReference type="PROSITE" id="PS50011">
    <property type="entry name" value="PROTEIN_KINASE_DOM"/>
    <property type="match status" value="1"/>
</dbReference>
<dbReference type="PROSITE" id="PS00108">
    <property type="entry name" value="PROTEIN_KINASE_ST"/>
    <property type="match status" value="1"/>
</dbReference>
<gene>
    <name evidence="2" type="ORF">PMIN01_08513</name>
</gene>
<evidence type="ECO:0000313" key="3">
    <source>
        <dbReference type="Proteomes" id="UP000756921"/>
    </source>
</evidence>
<name>A0A9P6KPM2_9PLEO</name>
<dbReference type="InterPro" id="IPR008271">
    <property type="entry name" value="Ser/Thr_kinase_AS"/>
</dbReference>
<dbReference type="Gene3D" id="1.10.510.10">
    <property type="entry name" value="Transferase(Phosphotransferase) domain 1"/>
    <property type="match status" value="1"/>
</dbReference>
<keyword evidence="3" id="KW-1185">Reference proteome</keyword>
<dbReference type="InterPro" id="IPR011009">
    <property type="entry name" value="Kinase-like_dom_sf"/>
</dbReference>